<dbReference type="EMBL" id="JAIQCV010000002">
    <property type="protein sequence ID" value="KAH1123050.1"/>
    <property type="molecule type" value="Genomic_DNA"/>
</dbReference>
<protein>
    <submittedName>
        <fullName evidence="1">Uncharacterized protein</fullName>
    </submittedName>
</protein>
<accession>A0A9D4AK02</accession>
<evidence type="ECO:0000313" key="1">
    <source>
        <dbReference type="EMBL" id="KAH1123050.1"/>
    </source>
</evidence>
<dbReference type="Proteomes" id="UP000828251">
    <property type="component" value="Unassembled WGS sequence"/>
</dbReference>
<name>A0A9D4AK02_9ROSI</name>
<reference evidence="1 2" key="1">
    <citation type="journal article" date="2021" name="Plant Biotechnol. J.">
        <title>Multi-omics assisted identification of the key and species-specific regulatory components of drought-tolerant mechanisms in Gossypium stocksii.</title>
        <authorList>
            <person name="Yu D."/>
            <person name="Ke L."/>
            <person name="Zhang D."/>
            <person name="Wu Y."/>
            <person name="Sun Y."/>
            <person name="Mei J."/>
            <person name="Sun J."/>
            <person name="Sun Y."/>
        </authorList>
    </citation>
    <scope>NUCLEOTIDE SEQUENCE [LARGE SCALE GENOMIC DNA]</scope>
    <source>
        <strain evidence="2">cv. E1</strain>
        <tissue evidence="1">Leaf</tissue>
    </source>
</reference>
<comment type="caution">
    <text evidence="1">The sequence shown here is derived from an EMBL/GenBank/DDBJ whole genome shotgun (WGS) entry which is preliminary data.</text>
</comment>
<sequence length="64" mass="6950">MSVPIALAIHDSQKASIGESDVVALLDSDDKLISFLTTCGYEPQCQGFKSLLAHNRSKREGPFL</sequence>
<dbReference type="OrthoDB" id="506431at2759"/>
<gene>
    <name evidence="1" type="ORF">J1N35_006210</name>
</gene>
<organism evidence="1 2">
    <name type="scientific">Gossypium stocksii</name>
    <dbReference type="NCBI Taxonomy" id="47602"/>
    <lineage>
        <taxon>Eukaryota</taxon>
        <taxon>Viridiplantae</taxon>
        <taxon>Streptophyta</taxon>
        <taxon>Embryophyta</taxon>
        <taxon>Tracheophyta</taxon>
        <taxon>Spermatophyta</taxon>
        <taxon>Magnoliopsida</taxon>
        <taxon>eudicotyledons</taxon>
        <taxon>Gunneridae</taxon>
        <taxon>Pentapetalae</taxon>
        <taxon>rosids</taxon>
        <taxon>malvids</taxon>
        <taxon>Malvales</taxon>
        <taxon>Malvaceae</taxon>
        <taxon>Malvoideae</taxon>
        <taxon>Gossypium</taxon>
    </lineage>
</organism>
<proteinExistence type="predicted"/>
<keyword evidence="2" id="KW-1185">Reference proteome</keyword>
<evidence type="ECO:0000313" key="2">
    <source>
        <dbReference type="Proteomes" id="UP000828251"/>
    </source>
</evidence>
<dbReference type="AlphaFoldDB" id="A0A9D4AK02"/>